<protein>
    <submittedName>
        <fullName evidence="1">PiggyBac transposable element-derived protein 4-like</fullName>
    </submittedName>
</protein>
<reference evidence="1 2" key="1">
    <citation type="journal article" date="2024" name="Ann. Entomol. Soc. Am.">
        <title>Genomic analyses of the southern and eastern yellowjacket wasps (Hymenoptera: Vespidae) reveal evolutionary signatures of social life.</title>
        <authorList>
            <person name="Catto M.A."/>
            <person name="Caine P.B."/>
            <person name="Orr S.E."/>
            <person name="Hunt B.G."/>
            <person name="Goodisman M.A.D."/>
        </authorList>
    </citation>
    <scope>NUCLEOTIDE SEQUENCE [LARGE SCALE GENOMIC DNA]</scope>
    <source>
        <strain evidence="1">232</strain>
        <tissue evidence="1">Head and thorax</tissue>
    </source>
</reference>
<evidence type="ECO:0000313" key="1">
    <source>
        <dbReference type="EMBL" id="KAL2743798.1"/>
    </source>
</evidence>
<dbReference type="Proteomes" id="UP001607303">
    <property type="component" value="Unassembled WGS sequence"/>
</dbReference>
<evidence type="ECO:0000313" key="2">
    <source>
        <dbReference type="Proteomes" id="UP001607303"/>
    </source>
</evidence>
<dbReference type="Gene3D" id="1.20.5.170">
    <property type="match status" value="1"/>
</dbReference>
<proteinExistence type="predicted"/>
<accession>A0ABD2CFG0</accession>
<dbReference type="AlphaFoldDB" id="A0ABD2CFG0"/>
<dbReference type="EMBL" id="JAYRBN010000054">
    <property type="protein sequence ID" value="KAL2743798.1"/>
    <property type="molecule type" value="Genomic_DNA"/>
</dbReference>
<sequence>MISCLCATVRSCDPNSIKIPQNSVLRVISATTKAFDKVNRTDNILNINLLDKINNIDEDCSEDDQEISDINIETA</sequence>
<comment type="caution">
    <text evidence="1">The sequence shown here is derived from an EMBL/GenBank/DDBJ whole genome shotgun (WGS) entry which is preliminary data.</text>
</comment>
<name>A0ABD2CFG0_VESMC</name>
<gene>
    <name evidence="1" type="ORF">V1477_008056</name>
</gene>
<keyword evidence="2" id="KW-1185">Reference proteome</keyword>
<organism evidence="1 2">
    <name type="scientific">Vespula maculifrons</name>
    <name type="common">Eastern yellow jacket</name>
    <name type="synonym">Wasp</name>
    <dbReference type="NCBI Taxonomy" id="7453"/>
    <lineage>
        <taxon>Eukaryota</taxon>
        <taxon>Metazoa</taxon>
        <taxon>Ecdysozoa</taxon>
        <taxon>Arthropoda</taxon>
        <taxon>Hexapoda</taxon>
        <taxon>Insecta</taxon>
        <taxon>Pterygota</taxon>
        <taxon>Neoptera</taxon>
        <taxon>Endopterygota</taxon>
        <taxon>Hymenoptera</taxon>
        <taxon>Apocrita</taxon>
        <taxon>Aculeata</taxon>
        <taxon>Vespoidea</taxon>
        <taxon>Vespidae</taxon>
        <taxon>Vespinae</taxon>
        <taxon>Vespula</taxon>
    </lineage>
</organism>